<name>A0ABC8JSX2_ERUVS</name>
<dbReference type="SUPFAM" id="SSF50249">
    <property type="entry name" value="Nucleic acid-binding proteins"/>
    <property type="match status" value="1"/>
</dbReference>
<dbReference type="AlphaFoldDB" id="A0ABC8JSX2"/>
<dbReference type="PANTHER" id="PTHR23273:SF111">
    <property type="entry name" value="REPLICATION FACTOR A C-TERMINAL DOMAIN-CONTAINING PROTEIN"/>
    <property type="match status" value="1"/>
</dbReference>
<feature type="region of interest" description="Disordered" evidence="1">
    <location>
        <begin position="210"/>
        <end position="248"/>
    </location>
</feature>
<proteinExistence type="predicted"/>
<protein>
    <recommendedName>
        <fullName evidence="2">Replication factor A C-terminal domain-containing protein</fullName>
    </recommendedName>
</protein>
<accession>A0ABC8JSX2</accession>
<dbReference type="Proteomes" id="UP001642260">
    <property type="component" value="Unassembled WGS sequence"/>
</dbReference>
<evidence type="ECO:0000313" key="4">
    <source>
        <dbReference type="Proteomes" id="UP001642260"/>
    </source>
</evidence>
<dbReference type="Gene3D" id="2.40.50.140">
    <property type="entry name" value="Nucleic acid-binding proteins"/>
    <property type="match status" value="1"/>
</dbReference>
<feature type="domain" description="Replication factor A C-terminal" evidence="2">
    <location>
        <begin position="60"/>
        <end position="202"/>
    </location>
</feature>
<reference evidence="3 4" key="1">
    <citation type="submission" date="2022-03" db="EMBL/GenBank/DDBJ databases">
        <authorList>
            <person name="Macdonald S."/>
            <person name="Ahmed S."/>
            <person name="Newling K."/>
        </authorList>
    </citation>
    <scope>NUCLEOTIDE SEQUENCE [LARGE SCALE GENOMIC DNA]</scope>
</reference>
<evidence type="ECO:0000259" key="2">
    <source>
        <dbReference type="Pfam" id="PF08646"/>
    </source>
</evidence>
<feature type="compositionally biased region" description="Basic and acidic residues" evidence="1">
    <location>
        <begin position="220"/>
        <end position="235"/>
    </location>
</feature>
<evidence type="ECO:0000313" key="3">
    <source>
        <dbReference type="EMBL" id="CAH8338859.1"/>
    </source>
</evidence>
<comment type="caution">
    <text evidence="3">The sequence shown here is derived from an EMBL/GenBank/DDBJ whole genome shotgun (WGS) entry which is preliminary data.</text>
</comment>
<organism evidence="3 4">
    <name type="scientific">Eruca vesicaria subsp. sativa</name>
    <name type="common">Garden rocket</name>
    <name type="synonym">Eruca sativa</name>
    <dbReference type="NCBI Taxonomy" id="29727"/>
    <lineage>
        <taxon>Eukaryota</taxon>
        <taxon>Viridiplantae</taxon>
        <taxon>Streptophyta</taxon>
        <taxon>Embryophyta</taxon>
        <taxon>Tracheophyta</taxon>
        <taxon>Spermatophyta</taxon>
        <taxon>Magnoliopsida</taxon>
        <taxon>eudicotyledons</taxon>
        <taxon>Gunneridae</taxon>
        <taxon>Pentapetalae</taxon>
        <taxon>rosids</taxon>
        <taxon>malvids</taxon>
        <taxon>Brassicales</taxon>
        <taxon>Brassicaceae</taxon>
        <taxon>Brassiceae</taxon>
        <taxon>Eruca</taxon>
    </lineage>
</organism>
<sequence length="248" mass="26338">MAMSSPDQLALSGDSNSKKAKGEASMKLIGETGVSSGLSIGVKGKAVASSGSRGRAVVAWFECTATIDDVVHGSGWYYIGCGVCHTKAIKGPTTLMCTKCGESEIVGVAQYLSKISVYDKKDQAVFVLLGDAGQELTGKKASELVESYYEANESVGADHIVPMPQALIDTVGQTRKFIVKVSKHNFTGRIQTFTVTKVLPLEDQEADANIGENIQQGPVNDKEDRADESLKRNSDEIVTGVTKRAKSG</sequence>
<dbReference type="EMBL" id="CAKOAT010141154">
    <property type="protein sequence ID" value="CAH8338859.1"/>
    <property type="molecule type" value="Genomic_DNA"/>
</dbReference>
<gene>
    <name evidence="3" type="ORF">ERUC_LOCUS14994</name>
</gene>
<dbReference type="PANTHER" id="PTHR23273">
    <property type="entry name" value="REPLICATION FACTOR A 1, RFA1"/>
    <property type="match status" value="1"/>
</dbReference>
<evidence type="ECO:0000256" key="1">
    <source>
        <dbReference type="SAM" id="MobiDB-lite"/>
    </source>
</evidence>
<dbReference type="InterPro" id="IPR012340">
    <property type="entry name" value="NA-bd_OB-fold"/>
</dbReference>
<dbReference type="InterPro" id="IPR013955">
    <property type="entry name" value="Rep_factor-A_C"/>
</dbReference>
<dbReference type="Pfam" id="PF08646">
    <property type="entry name" value="Rep_fac-A_C"/>
    <property type="match status" value="1"/>
</dbReference>
<keyword evidence="4" id="KW-1185">Reference proteome</keyword>